<evidence type="ECO:0000256" key="3">
    <source>
        <dbReference type="PROSITE-ProRule" id="PRU00267"/>
    </source>
</evidence>
<name>A0A137PAQ3_CONC2</name>
<dbReference type="STRING" id="796925.A0A137PAQ3"/>
<dbReference type="CDD" id="cd00084">
    <property type="entry name" value="HMG-box_SF"/>
    <property type="match status" value="1"/>
</dbReference>
<feature type="region of interest" description="Disordered" evidence="4">
    <location>
        <begin position="156"/>
        <end position="215"/>
    </location>
</feature>
<gene>
    <name evidence="6" type="ORF">CONCODRAFT_77985</name>
</gene>
<proteinExistence type="predicted"/>
<evidence type="ECO:0000313" key="6">
    <source>
        <dbReference type="EMBL" id="KXN72097.1"/>
    </source>
</evidence>
<dbReference type="GO" id="GO:0003677">
    <property type="term" value="F:DNA binding"/>
    <property type="evidence" value="ECO:0007669"/>
    <property type="project" value="UniProtKB-UniRule"/>
</dbReference>
<dbReference type="OMA" id="NDNERKP"/>
<feature type="compositionally biased region" description="Polar residues" evidence="4">
    <location>
        <begin position="156"/>
        <end position="165"/>
    </location>
</feature>
<dbReference type="PROSITE" id="PS50118">
    <property type="entry name" value="HMG_BOX_2"/>
    <property type="match status" value="1"/>
</dbReference>
<evidence type="ECO:0000256" key="4">
    <source>
        <dbReference type="SAM" id="MobiDB-lite"/>
    </source>
</evidence>
<keyword evidence="7" id="KW-1185">Reference proteome</keyword>
<dbReference type="PANTHER" id="PTHR46040:SF3">
    <property type="entry name" value="HIGH MOBILITY GROUP PROTEIN 2"/>
    <property type="match status" value="1"/>
</dbReference>
<accession>A0A137PAQ3</accession>
<evidence type="ECO:0000313" key="7">
    <source>
        <dbReference type="Proteomes" id="UP000070444"/>
    </source>
</evidence>
<feature type="DNA-binding region" description="HMG box" evidence="3">
    <location>
        <begin position="77"/>
        <end position="145"/>
    </location>
</feature>
<sequence length="215" mass="24221">MAKDKNIDNTPVSKEESLAILFRNLHTTIGQIASVYEGNDLSTEINALKRLASEAVQEPTGKKSKTKSKKEKDVNAPPKPKSAYLLFSADKRIEIKKKNPELPNTELFKALGEAWSKATANEKKKYEKIYQKNQAQYQKDLEAYQTSLKNGNHIIFNSQVATPNNEAEDQDDVPNTQDSEVNNADSEVATQEDDQGQKKKTKKKKKAKKNKPQQE</sequence>
<keyword evidence="2 3" id="KW-0539">Nucleus</keyword>
<dbReference type="EMBL" id="KQ964460">
    <property type="protein sequence ID" value="KXN72097.1"/>
    <property type="molecule type" value="Genomic_DNA"/>
</dbReference>
<feature type="region of interest" description="Disordered" evidence="4">
    <location>
        <begin position="54"/>
        <end position="81"/>
    </location>
</feature>
<evidence type="ECO:0000259" key="5">
    <source>
        <dbReference type="PROSITE" id="PS50118"/>
    </source>
</evidence>
<dbReference type="SMART" id="SM00398">
    <property type="entry name" value="HMG"/>
    <property type="match status" value="1"/>
</dbReference>
<dbReference type="InterPro" id="IPR009071">
    <property type="entry name" value="HMG_box_dom"/>
</dbReference>
<dbReference type="GO" id="GO:0010468">
    <property type="term" value="P:regulation of gene expression"/>
    <property type="evidence" value="ECO:0007669"/>
    <property type="project" value="TreeGrafter"/>
</dbReference>
<feature type="domain" description="HMG box" evidence="5">
    <location>
        <begin position="77"/>
        <end position="145"/>
    </location>
</feature>
<dbReference type="InterPro" id="IPR036910">
    <property type="entry name" value="HMG_box_dom_sf"/>
</dbReference>
<dbReference type="SUPFAM" id="SSF47095">
    <property type="entry name" value="HMG-box"/>
    <property type="match status" value="1"/>
</dbReference>
<evidence type="ECO:0000256" key="2">
    <source>
        <dbReference type="ARBA" id="ARBA00023242"/>
    </source>
</evidence>
<dbReference type="Pfam" id="PF00505">
    <property type="entry name" value="HMG_box"/>
    <property type="match status" value="1"/>
</dbReference>
<dbReference type="Gene3D" id="1.10.30.10">
    <property type="entry name" value="High mobility group box domain"/>
    <property type="match status" value="1"/>
</dbReference>
<dbReference type="AlphaFoldDB" id="A0A137PAQ3"/>
<dbReference type="PANTHER" id="PTHR46040">
    <property type="entry name" value="HIGH MOBILITY GROUP PROTEIN 2"/>
    <property type="match status" value="1"/>
</dbReference>
<reference evidence="6 7" key="1">
    <citation type="journal article" date="2015" name="Genome Biol. Evol.">
        <title>Phylogenomic analyses indicate that early fungi evolved digesting cell walls of algal ancestors of land plants.</title>
        <authorList>
            <person name="Chang Y."/>
            <person name="Wang S."/>
            <person name="Sekimoto S."/>
            <person name="Aerts A.L."/>
            <person name="Choi C."/>
            <person name="Clum A."/>
            <person name="LaButti K.M."/>
            <person name="Lindquist E.A."/>
            <person name="Yee Ngan C."/>
            <person name="Ohm R.A."/>
            <person name="Salamov A.A."/>
            <person name="Grigoriev I.V."/>
            <person name="Spatafora J.W."/>
            <person name="Berbee M.L."/>
        </authorList>
    </citation>
    <scope>NUCLEOTIDE SEQUENCE [LARGE SCALE GENOMIC DNA]</scope>
    <source>
        <strain evidence="6 7">NRRL 28638</strain>
    </source>
</reference>
<feature type="compositionally biased region" description="Basic residues" evidence="4">
    <location>
        <begin position="198"/>
        <end position="215"/>
    </location>
</feature>
<keyword evidence="1 3" id="KW-0238">DNA-binding</keyword>
<dbReference type="Proteomes" id="UP000070444">
    <property type="component" value="Unassembled WGS sequence"/>
</dbReference>
<protein>
    <submittedName>
        <fullName evidence="6">HMG-box</fullName>
    </submittedName>
</protein>
<dbReference type="InterPro" id="IPR051965">
    <property type="entry name" value="ChromReg_NeuronalGeneExpr"/>
</dbReference>
<feature type="compositionally biased region" description="Polar residues" evidence="4">
    <location>
        <begin position="173"/>
        <end position="189"/>
    </location>
</feature>
<evidence type="ECO:0000256" key="1">
    <source>
        <dbReference type="ARBA" id="ARBA00023125"/>
    </source>
</evidence>
<organism evidence="6 7">
    <name type="scientific">Conidiobolus coronatus (strain ATCC 28846 / CBS 209.66 / NRRL 28638)</name>
    <name type="common">Delacroixia coronata</name>
    <dbReference type="NCBI Taxonomy" id="796925"/>
    <lineage>
        <taxon>Eukaryota</taxon>
        <taxon>Fungi</taxon>
        <taxon>Fungi incertae sedis</taxon>
        <taxon>Zoopagomycota</taxon>
        <taxon>Entomophthoromycotina</taxon>
        <taxon>Entomophthoromycetes</taxon>
        <taxon>Entomophthorales</taxon>
        <taxon>Ancylistaceae</taxon>
        <taxon>Conidiobolus</taxon>
    </lineage>
</organism>
<dbReference type="GO" id="GO:0005634">
    <property type="term" value="C:nucleus"/>
    <property type="evidence" value="ECO:0007669"/>
    <property type="project" value="UniProtKB-UniRule"/>
</dbReference>
<dbReference type="OrthoDB" id="1919336at2759"/>